<dbReference type="SUPFAM" id="SSF47413">
    <property type="entry name" value="lambda repressor-like DNA-binding domains"/>
    <property type="match status" value="1"/>
</dbReference>
<evidence type="ECO:0000256" key="1">
    <source>
        <dbReference type="ARBA" id="ARBA00023015"/>
    </source>
</evidence>
<dbReference type="GO" id="GO:0000976">
    <property type="term" value="F:transcription cis-regulatory region binding"/>
    <property type="evidence" value="ECO:0007669"/>
    <property type="project" value="TreeGrafter"/>
</dbReference>
<dbReference type="SMART" id="SM00354">
    <property type="entry name" value="HTH_LACI"/>
    <property type="match status" value="1"/>
</dbReference>
<feature type="region of interest" description="Disordered" evidence="4">
    <location>
        <begin position="336"/>
        <end position="355"/>
    </location>
</feature>
<reference evidence="6 7" key="1">
    <citation type="journal article" date="2018" name="Sci. Rep.">
        <title>Rhizobium tumorigenes sp. nov., a novel plant tumorigenic bacterium isolated from cane gall tumors on thornless blackberry.</title>
        <authorList>
            <person name="Kuzmanovi N."/>
            <person name="Smalla K."/>
            <person name="Gronow S."/>
            <person name="PuBawska J."/>
        </authorList>
    </citation>
    <scope>NUCLEOTIDE SEQUENCE [LARGE SCALE GENOMIC DNA]</scope>
    <source>
        <strain evidence="6 7">1078</strain>
    </source>
</reference>
<dbReference type="Pfam" id="PF13377">
    <property type="entry name" value="Peripla_BP_3"/>
    <property type="match status" value="1"/>
</dbReference>
<dbReference type="InterPro" id="IPR000843">
    <property type="entry name" value="HTH_LacI"/>
</dbReference>
<dbReference type="InterPro" id="IPR010982">
    <property type="entry name" value="Lambda_DNA-bd_dom_sf"/>
</dbReference>
<name>A0AAF1KS10_9HYPH</name>
<evidence type="ECO:0000259" key="5">
    <source>
        <dbReference type="PROSITE" id="PS50932"/>
    </source>
</evidence>
<dbReference type="AlphaFoldDB" id="A0AAF1KS10"/>
<dbReference type="PROSITE" id="PS50932">
    <property type="entry name" value="HTH_LACI_2"/>
    <property type="match status" value="1"/>
</dbReference>
<evidence type="ECO:0000313" key="6">
    <source>
        <dbReference type="EMBL" id="WFR97332.1"/>
    </source>
</evidence>
<keyword evidence="3" id="KW-0804">Transcription</keyword>
<evidence type="ECO:0000256" key="2">
    <source>
        <dbReference type="ARBA" id="ARBA00023125"/>
    </source>
</evidence>
<dbReference type="CDD" id="cd01392">
    <property type="entry name" value="HTH_LacI"/>
    <property type="match status" value="1"/>
</dbReference>
<proteinExistence type="predicted"/>
<dbReference type="SUPFAM" id="SSF53822">
    <property type="entry name" value="Periplasmic binding protein-like I"/>
    <property type="match status" value="1"/>
</dbReference>
<keyword evidence="2 6" id="KW-0238">DNA-binding</keyword>
<dbReference type="InterPro" id="IPR046335">
    <property type="entry name" value="LacI/GalR-like_sensor"/>
</dbReference>
<evidence type="ECO:0000313" key="7">
    <source>
        <dbReference type="Proteomes" id="UP000249499"/>
    </source>
</evidence>
<reference evidence="7" key="2">
    <citation type="journal article" date="2023" name="MicrobiologyOpen">
        <title>Genomics of the tumorigenes clade of the family Rhizobiaceae and description of Rhizobium rhododendri sp. nov.</title>
        <authorList>
            <person name="Kuzmanovic N."/>
            <person name="diCenzo G.C."/>
            <person name="Bunk B."/>
            <person name="Sproeer C."/>
            <person name="Fruehling A."/>
            <person name="Neumann-Schaal M."/>
            <person name="Overmann J."/>
            <person name="Smalla K."/>
        </authorList>
    </citation>
    <scope>NUCLEOTIDE SEQUENCE [LARGE SCALE GENOMIC DNA]</scope>
    <source>
        <strain evidence="7">1078</strain>
    </source>
</reference>
<keyword evidence="7" id="KW-1185">Reference proteome</keyword>
<dbReference type="PANTHER" id="PTHR30146:SF109">
    <property type="entry name" value="HTH-TYPE TRANSCRIPTIONAL REGULATOR GALS"/>
    <property type="match status" value="1"/>
</dbReference>
<dbReference type="RefSeq" id="WP_206423106.1">
    <property type="nucleotide sequence ID" value="NZ_CP117255.1"/>
</dbReference>
<evidence type="ECO:0000256" key="4">
    <source>
        <dbReference type="SAM" id="MobiDB-lite"/>
    </source>
</evidence>
<dbReference type="KEGG" id="rtu:PR017_16280"/>
<organism evidence="6 7">
    <name type="scientific">Rhizobium tumorigenes</name>
    <dbReference type="NCBI Taxonomy" id="2041385"/>
    <lineage>
        <taxon>Bacteria</taxon>
        <taxon>Pseudomonadati</taxon>
        <taxon>Pseudomonadota</taxon>
        <taxon>Alphaproteobacteria</taxon>
        <taxon>Hyphomicrobiales</taxon>
        <taxon>Rhizobiaceae</taxon>
        <taxon>Rhizobium/Agrobacterium group</taxon>
        <taxon>Rhizobium</taxon>
    </lineage>
</organism>
<dbReference type="Pfam" id="PF00356">
    <property type="entry name" value="LacI"/>
    <property type="match status" value="1"/>
</dbReference>
<protein>
    <submittedName>
        <fullName evidence="6">LacI family DNA-binding transcriptional regulator</fullName>
    </submittedName>
</protein>
<sequence>MNRSGPNLSRIAASLGVSVASVSNALSGKGRVSAELGDRIRATAAALGYVPSQAGRALRTGRSAVLGLVLPDIANPLFPQIAQAMEYAASVAGYGMLIADSRGDIGHQTDAINRLLERGVDGMIIVPRRGTRIADIGCPVAVIDTPSTPGNTVSADHWQGGVQVAQHLYDLGHRKIILLGNNPASNVQNDRIGGLKSAFDAGVTTGVMWIEKIEAEHGAGCMLGLAEKVRQGFTAFAAISDLAALRALTELQQAGIPVPDSVSVTGFDDLIWSSVVTPGITTMRMDMPAIAKIAVGALVDVIEMGAREQSLAEEIPHASRIVTAAVSRVPMRLIARQSSGPPGAAMQEPGGDPVP</sequence>
<dbReference type="EMBL" id="CP117255">
    <property type="protein sequence ID" value="WFR97332.1"/>
    <property type="molecule type" value="Genomic_DNA"/>
</dbReference>
<gene>
    <name evidence="6" type="ORF">PR017_16280</name>
</gene>
<dbReference type="PANTHER" id="PTHR30146">
    <property type="entry name" value="LACI-RELATED TRANSCRIPTIONAL REPRESSOR"/>
    <property type="match status" value="1"/>
</dbReference>
<dbReference type="GO" id="GO:0003700">
    <property type="term" value="F:DNA-binding transcription factor activity"/>
    <property type="evidence" value="ECO:0007669"/>
    <property type="project" value="TreeGrafter"/>
</dbReference>
<dbReference type="Gene3D" id="1.10.260.40">
    <property type="entry name" value="lambda repressor-like DNA-binding domains"/>
    <property type="match status" value="1"/>
</dbReference>
<keyword evidence="1" id="KW-0805">Transcription regulation</keyword>
<feature type="domain" description="HTH lacI-type" evidence="5">
    <location>
        <begin position="6"/>
        <end position="60"/>
    </location>
</feature>
<dbReference type="CDD" id="cd06267">
    <property type="entry name" value="PBP1_LacI_sugar_binding-like"/>
    <property type="match status" value="1"/>
</dbReference>
<evidence type="ECO:0000256" key="3">
    <source>
        <dbReference type="ARBA" id="ARBA00023163"/>
    </source>
</evidence>
<dbReference type="Proteomes" id="UP000249499">
    <property type="component" value="Chromosome"/>
</dbReference>
<dbReference type="InterPro" id="IPR028082">
    <property type="entry name" value="Peripla_BP_I"/>
</dbReference>
<dbReference type="Gene3D" id="3.40.50.2300">
    <property type="match status" value="2"/>
</dbReference>
<accession>A0AAF1KS10</accession>